<proteinExistence type="inferred from homology"/>
<dbReference type="Gene3D" id="1.10.10.10">
    <property type="entry name" value="Winged helix-like DNA-binding domain superfamily/Winged helix DNA-binding domain"/>
    <property type="match status" value="1"/>
</dbReference>
<evidence type="ECO:0000313" key="6">
    <source>
        <dbReference type="EMBL" id="CEQ03980.1"/>
    </source>
</evidence>
<dbReference type="RefSeq" id="WP_055342091.1">
    <property type="nucleotide sequence ID" value="NZ_CDNI01000003.1"/>
</dbReference>
<keyword evidence="4" id="KW-0804">Transcription</keyword>
<dbReference type="SUPFAM" id="SSF46785">
    <property type="entry name" value="Winged helix' DNA-binding domain"/>
    <property type="match status" value="1"/>
</dbReference>
<dbReference type="Pfam" id="PF03466">
    <property type="entry name" value="LysR_substrate"/>
    <property type="match status" value="1"/>
</dbReference>
<dbReference type="AlphaFoldDB" id="A0A0C7G8P7"/>
<evidence type="ECO:0000256" key="4">
    <source>
        <dbReference type="ARBA" id="ARBA00023163"/>
    </source>
</evidence>
<comment type="similarity">
    <text evidence="1">Belongs to the LysR transcriptional regulatory family.</text>
</comment>
<evidence type="ECO:0000256" key="1">
    <source>
        <dbReference type="ARBA" id="ARBA00009437"/>
    </source>
</evidence>
<dbReference type="GO" id="GO:0000976">
    <property type="term" value="F:transcription cis-regulatory region binding"/>
    <property type="evidence" value="ECO:0007669"/>
    <property type="project" value="TreeGrafter"/>
</dbReference>
<evidence type="ECO:0000256" key="2">
    <source>
        <dbReference type="ARBA" id="ARBA00023015"/>
    </source>
</evidence>
<evidence type="ECO:0000256" key="3">
    <source>
        <dbReference type="ARBA" id="ARBA00023125"/>
    </source>
</evidence>
<dbReference type="PANTHER" id="PTHR30126:SF39">
    <property type="entry name" value="HTH-TYPE TRANSCRIPTIONAL REGULATOR CYSL"/>
    <property type="match status" value="1"/>
</dbReference>
<keyword evidence="2" id="KW-0805">Transcription regulation</keyword>
<dbReference type="GO" id="GO:0003700">
    <property type="term" value="F:DNA-binding transcription factor activity"/>
    <property type="evidence" value="ECO:0007669"/>
    <property type="project" value="InterPro"/>
</dbReference>
<sequence length="294" mass="34098">MIDFRLKTFIDLCETKSYTKTAKRLCITQPAVSQHIKYIESKYNIKLFDYIGKNLTLTKLGQDFLNNILKLKTMSLSIENDLKNSKCISKSLSFGATRSIGEFVMPNIIKNYLKDCPNANLSMVVDNTKTLLDMLKRGVLEFCFIEGHFNKADYETHLFSYEDFIFIASPENHLAKKSNLSIEDLFGENLILREQGSGSRDIFELWLYEQNYSNKNFNSLLQVGNINLIKDLVKNNFGISIIYKVAVMDELEKNELIMLDINSMKLSHEFNFIYLKDSIFASEYVDFFNKINNF</sequence>
<dbReference type="InterPro" id="IPR000847">
    <property type="entry name" value="LysR_HTH_N"/>
</dbReference>
<evidence type="ECO:0000259" key="5">
    <source>
        <dbReference type="PROSITE" id="PS50931"/>
    </source>
</evidence>
<organism evidence="6 7">
    <name type="scientific">Paraclostridium sordellii</name>
    <name type="common">Clostridium sordellii</name>
    <dbReference type="NCBI Taxonomy" id="1505"/>
    <lineage>
        <taxon>Bacteria</taxon>
        <taxon>Bacillati</taxon>
        <taxon>Bacillota</taxon>
        <taxon>Clostridia</taxon>
        <taxon>Peptostreptococcales</taxon>
        <taxon>Peptostreptococcaceae</taxon>
        <taxon>Paraclostridium</taxon>
    </lineage>
</organism>
<reference evidence="6 7" key="1">
    <citation type="submission" date="2015-01" db="EMBL/GenBank/DDBJ databases">
        <authorList>
            <person name="Aslett A.Martin."/>
            <person name="De Silva Nishadi"/>
        </authorList>
    </citation>
    <scope>NUCLEOTIDE SEQUENCE [LARGE SCALE GENOMIC DNA]</scope>
    <source>
        <strain evidence="6 7">R28058</strain>
    </source>
</reference>
<name>A0A0C7G8P7_PARSO</name>
<dbReference type="PROSITE" id="PS50931">
    <property type="entry name" value="HTH_LYSR"/>
    <property type="match status" value="1"/>
</dbReference>
<accession>A0A0C7G8P7</accession>
<evidence type="ECO:0000313" key="7">
    <source>
        <dbReference type="Proteomes" id="UP000049127"/>
    </source>
</evidence>
<protein>
    <submittedName>
        <fullName evidence="6">Transcriptional regulator LysR family</fullName>
    </submittedName>
</protein>
<dbReference type="Proteomes" id="UP000049127">
    <property type="component" value="Unassembled WGS sequence"/>
</dbReference>
<dbReference type="InterPro" id="IPR036390">
    <property type="entry name" value="WH_DNA-bd_sf"/>
</dbReference>
<dbReference type="SUPFAM" id="SSF53850">
    <property type="entry name" value="Periplasmic binding protein-like II"/>
    <property type="match status" value="1"/>
</dbReference>
<feature type="domain" description="HTH lysR-type" evidence="5">
    <location>
        <begin position="1"/>
        <end position="58"/>
    </location>
</feature>
<dbReference type="PRINTS" id="PR00039">
    <property type="entry name" value="HTHLYSR"/>
</dbReference>
<dbReference type="Pfam" id="PF00126">
    <property type="entry name" value="HTH_1"/>
    <property type="match status" value="1"/>
</dbReference>
<keyword evidence="3" id="KW-0238">DNA-binding</keyword>
<gene>
    <name evidence="6" type="primary">cysL_2</name>
    <name evidence="6" type="ORF">R28058_17131</name>
</gene>
<dbReference type="InterPro" id="IPR036388">
    <property type="entry name" value="WH-like_DNA-bd_sf"/>
</dbReference>
<dbReference type="InterPro" id="IPR005119">
    <property type="entry name" value="LysR_subst-bd"/>
</dbReference>
<dbReference type="PANTHER" id="PTHR30126">
    <property type="entry name" value="HTH-TYPE TRANSCRIPTIONAL REGULATOR"/>
    <property type="match status" value="1"/>
</dbReference>
<dbReference type="EMBL" id="CEKZ01000003">
    <property type="protein sequence ID" value="CEQ03980.1"/>
    <property type="molecule type" value="Genomic_DNA"/>
</dbReference>
<dbReference type="OrthoDB" id="9785745at2"/>
<dbReference type="Gene3D" id="3.40.190.10">
    <property type="entry name" value="Periplasmic binding protein-like II"/>
    <property type="match status" value="2"/>
</dbReference>